<dbReference type="InterPro" id="IPR000850">
    <property type="entry name" value="Adenylat/UMP-CMP_kin"/>
</dbReference>
<feature type="binding site" evidence="9">
    <location>
        <begin position="135"/>
        <end position="138"/>
    </location>
    <ligand>
        <name>a ribonucleoside 5'-phosphate</name>
        <dbReference type="ChEBI" id="CHEBI:58043"/>
    </ligand>
</feature>
<dbReference type="PRINTS" id="PR00094">
    <property type="entry name" value="ADENYLTKNASE"/>
</dbReference>
<evidence type="ECO:0000256" key="2">
    <source>
        <dbReference type="ARBA" id="ARBA00022679"/>
    </source>
</evidence>
<comment type="subunit">
    <text evidence="9">Monomer.</text>
</comment>
<comment type="domain">
    <text evidence="9">Consists of three domains, a large central CORE domain and two small peripheral domains, NMPbind and LID, which undergo movements during catalysis. The LID domain closes over the site of phosphoryl transfer upon ATP binding. Assembling and dissambling the active center during each catalytic cycle provides an effective means to prevent ATP hydrolysis.</text>
</comment>
<dbReference type="GO" id="GO:0005737">
    <property type="term" value="C:cytoplasm"/>
    <property type="evidence" value="ECO:0007669"/>
    <property type="project" value="UniProtKB-SubCell"/>
</dbReference>
<evidence type="ECO:0000256" key="9">
    <source>
        <dbReference type="HAMAP-Rule" id="MF_03172"/>
    </source>
</evidence>
<dbReference type="GO" id="GO:0006221">
    <property type="term" value="P:pyrimidine nucleotide biosynthetic process"/>
    <property type="evidence" value="ECO:0007669"/>
    <property type="project" value="UniProtKB-UniRule"/>
</dbReference>
<evidence type="ECO:0000256" key="8">
    <source>
        <dbReference type="ARBA" id="ARBA00048116"/>
    </source>
</evidence>
<keyword evidence="6 9" id="KW-0665">Pyrimidine biosynthesis</keyword>
<evidence type="ECO:0000256" key="5">
    <source>
        <dbReference type="ARBA" id="ARBA00022840"/>
    </source>
</evidence>
<keyword evidence="4 9" id="KW-0418">Kinase</keyword>
<dbReference type="Pfam" id="PF00406">
    <property type="entry name" value="ADK"/>
    <property type="match status" value="1"/>
</dbReference>
<feature type="region of interest" description="LID" evidence="9">
    <location>
        <begin position="175"/>
        <end position="185"/>
    </location>
</feature>
<accession>A0AAD3H6G6</accession>
<comment type="cofactor">
    <cofactor evidence="9">
        <name>Mg(2+)</name>
        <dbReference type="ChEBI" id="CHEBI:18420"/>
    </cofactor>
    <text evidence="9">Binds 1 Mg(2+) ion per monomer.</text>
</comment>
<feature type="binding site" evidence="9">
    <location>
        <position position="221"/>
    </location>
    <ligand>
        <name>ATP</name>
        <dbReference type="ChEBI" id="CHEBI:30616"/>
    </ligand>
</feature>
<comment type="catalytic activity">
    <reaction evidence="8 9">
        <text>UMP + ATP = UDP + ADP</text>
        <dbReference type="Rhea" id="RHEA:24400"/>
        <dbReference type="ChEBI" id="CHEBI:30616"/>
        <dbReference type="ChEBI" id="CHEBI:57865"/>
        <dbReference type="ChEBI" id="CHEBI:58223"/>
        <dbReference type="ChEBI" id="CHEBI:456216"/>
        <dbReference type="EC" id="2.7.4.14"/>
    </reaction>
</comment>
<dbReference type="Proteomes" id="UP001054902">
    <property type="component" value="Unassembled WGS sequence"/>
</dbReference>
<dbReference type="InterPro" id="IPR033690">
    <property type="entry name" value="Adenylat_kinase_CS"/>
</dbReference>
<dbReference type="EMBL" id="BLLK01000045">
    <property type="protein sequence ID" value="GFH52021.1"/>
    <property type="molecule type" value="Genomic_DNA"/>
</dbReference>
<dbReference type="HAMAP" id="MF_03172">
    <property type="entry name" value="Adenylate_kinase_UMP_CMP_kin"/>
    <property type="match status" value="1"/>
</dbReference>
<keyword evidence="7 9" id="KW-0539">Nucleus</keyword>
<protein>
    <recommendedName>
        <fullName evidence="9">UMP-CMP kinase</fullName>
        <ecNumber evidence="9">2.7.4.14</ecNumber>
    </recommendedName>
    <alternativeName>
        <fullName evidence="9">Deoxycytidylate kinase</fullName>
        <shortName evidence="9">CK</shortName>
        <shortName evidence="9">dCMP kinase</shortName>
    </alternativeName>
    <alternativeName>
        <fullName evidence="9">Uridine monophosphate/cytidine monophosphate kinase</fullName>
        <shortName evidence="9">UMP/CMP kinase</shortName>
        <shortName evidence="9">UMP/CMPK</shortName>
    </alternativeName>
</protein>
<dbReference type="PANTHER" id="PTHR23359">
    <property type="entry name" value="NUCLEOTIDE KINASE"/>
    <property type="match status" value="1"/>
</dbReference>
<sequence length="237" mass="26143">MSPDCNHCNKSMKLSFCPFSAFLFASSAAAYTGYLARKAKKTNEKKFDVVFILGGPGAGKGTQCELLSKNLGWAHLSAGDLLRAERKSGSELAGIINAKISNGELVPSSITVTLIKNAMEKLHNEKKQTKFLIDGFPRGVENCSVWEEQMANISSIKCVLFMECPEDVLTARLLERGKTSGRNDDNIDTILKRFRTFKTESMPIVEMYEKKGLSKTIVADRSVEDVYNEVSGIISNL</sequence>
<proteinExistence type="inferred from homology"/>
<dbReference type="GO" id="GO:0009123">
    <property type="term" value="P:nucleoside monophosphate metabolic process"/>
    <property type="evidence" value="ECO:0007669"/>
    <property type="project" value="UniProtKB-ARBA"/>
</dbReference>
<keyword evidence="2 9" id="KW-0808">Transferase</keyword>
<evidence type="ECO:0000256" key="4">
    <source>
        <dbReference type="ARBA" id="ARBA00022777"/>
    </source>
</evidence>
<feature type="binding site" evidence="9">
    <location>
        <begin position="104"/>
        <end position="106"/>
    </location>
    <ligand>
        <name>a ribonucleoside 5'-phosphate</name>
        <dbReference type="ChEBI" id="CHEBI:58043"/>
    </ligand>
</feature>
<dbReference type="Gene3D" id="3.40.50.300">
    <property type="entry name" value="P-loop containing nucleotide triphosphate hydrolases"/>
    <property type="match status" value="1"/>
</dbReference>
<dbReference type="GO" id="GO:0005524">
    <property type="term" value="F:ATP binding"/>
    <property type="evidence" value="ECO:0007669"/>
    <property type="project" value="UniProtKB-KW"/>
</dbReference>
<dbReference type="InterPro" id="IPR027417">
    <property type="entry name" value="P-loop_NTPase"/>
</dbReference>
<dbReference type="NCBIfam" id="TIGR01359">
    <property type="entry name" value="UMP_CMP_kin_fam"/>
    <property type="match status" value="1"/>
</dbReference>
<evidence type="ECO:0000256" key="6">
    <source>
        <dbReference type="ARBA" id="ARBA00022975"/>
    </source>
</evidence>
<comment type="similarity">
    <text evidence="9">Belongs to the adenylate kinase family. UMP-CMP kinase subfamily.</text>
</comment>
<keyword evidence="5 9" id="KW-0067">ATP-binding</keyword>
<dbReference type="FunFam" id="3.40.50.300:FF:000315">
    <property type="entry name" value="Adenylate kinase 1"/>
    <property type="match status" value="1"/>
</dbReference>
<dbReference type="GO" id="GO:0005634">
    <property type="term" value="C:nucleus"/>
    <property type="evidence" value="ECO:0007669"/>
    <property type="project" value="UniProtKB-SubCell"/>
</dbReference>
<reference evidence="10 11" key="1">
    <citation type="journal article" date="2021" name="Sci. Rep.">
        <title>The genome of the diatom Chaetoceros tenuissimus carries an ancient integrated fragment of an extant virus.</title>
        <authorList>
            <person name="Hongo Y."/>
            <person name="Kimura K."/>
            <person name="Takaki Y."/>
            <person name="Yoshida Y."/>
            <person name="Baba S."/>
            <person name="Kobayashi G."/>
            <person name="Nagasaki K."/>
            <person name="Hano T."/>
            <person name="Tomaru Y."/>
        </authorList>
    </citation>
    <scope>NUCLEOTIDE SEQUENCE [LARGE SCALE GENOMIC DNA]</scope>
    <source>
        <strain evidence="10 11">NIES-3715</strain>
    </source>
</reference>
<dbReference type="SUPFAM" id="SSF52540">
    <property type="entry name" value="P-loop containing nucleoside triphosphate hydrolases"/>
    <property type="match status" value="1"/>
</dbReference>
<evidence type="ECO:0000256" key="7">
    <source>
        <dbReference type="ARBA" id="ARBA00023242"/>
    </source>
</evidence>
<keyword evidence="3 9" id="KW-0547">Nucleotide-binding</keyword>
<evidence type="ECO:0000313" key="11">
    <source>
        <dbReference type="Proteomes" id="UP001054902"/>
    </source>
</evidence>
<dbReference type="HAMAP" id="MF_00235">
    <property type="entry name" value="Adenylate_kinase_Adk"/>
    <property type="match status" value="1"/>
</dbReference>
<keyword evidence="1 9" id="KW-0963">Cytoplasm</keyword>
<feature type="binding site" evidence="9">
    <location>
        <position position="83"/>
    </location>
    <ligand>
        <name>a ribonucleoside 5'-phosphate</name>
        <dbReference type="ChEBI" id="CHEBI:58043"/>
    </ligand>
</feature>
<dbReference type="CDD" id="cd01428">
    <property type="entry name" value="ADK"/>
    <property type="match status" value="1"/>
</dbReference>
<dbReference type="EC" id="2.7.4.14" evidence="9"/>
<comment type="caution">
    <text evidence="10">The sequence shown here is derived from an EMBL/GenBank/DDBJ whole genome shotgun (WGS) entry which is preliminary data.</text>
</comment>
<evidence type="ECO:0000256" key="1">
    <source>
        <dbReference type="ARBA" id="ARBA00022490"/>
    </source>
</evidence>
<comment type="catalytic activity">
    <reaction evidence="9">
        <text>dCMP + ATP = dCDP + ADP</text>
        <dbReference type="Rhea" id="RHEA:25094"/>
        <dbReference type="ChEBI" id="CHEBI:30616"/>
        <dbReference type="ChEBI" id="CHEBI:57566"/>
        <dbReference type="ChEBI" id="CHEBI:58593"/>
        <dbReference type="ChEBI" id="CHEBI:456216"/>
        <dbReference type="EC" id="2.7.4.14"/>
    </reaction>
</comment>
<organism evidence="10 11">
    <name type="scientific">Chaetoceros tenuissimus</name>
    <dbReference type="NCBI Taxonomy" id="426638"/>
    <lineage>
        <taxon>Eukaryota</taxon>
        <taxon>Sar</taxon>
        <taxon>Stramenopiles</taxon>
        <taxon>Ochrophyta</taxon>
        <taxon>Bacillariophyta</taxon>
        <taxon>Coscinodiscophyceae</taxon>
        <taxon>Chaetocerotophycidae</taxon>
        <taxon>Chaetocerotales</taxon>
        <taxon>Chaetocerotaceae</taxon>
        <taxon>Chaetoceros</taxon>
    </lineage>
</organism>
<feature type="binding site" evidence="9">
    <location>
        <position position="193"/>
    </location>
    <ligand>
        <name>a ribonucleoside 5'-phosphate</name>
        <dbReference type="ChEBI" id="CHEBI:58043"/>
    </ligand>
</feature>
<dbReference type="GO" id="GO:0019205">
    <property type="term" value="F:nucleobase-containing compound kinase activity"/>
    <property type="evidence" value="ECO:0007669"/>
    <property type="project" value="InterPro"/>
</dbReference>
<dbReference type="GO" id="GO:0006207">
    <property type="term" value="P:'de novo' pyrimidine nucleobase biosynthetic process"/>
    <property type="evidence" value="ECO:0007669"/>
    <property type="project" value="InterPro"/>
</dbReference>
<dbReference type="InterPro" id="IPR006266">
    <property type="entry name" value="UMP_CMP_kinase"/>
</dbReference>
<comment type="subcellular location">
    <subcellularLocation>
        <location evidence="9">Cytoplasm</location>
    </subcellularLocation>
    <subcellularLocation>
        <location evidence="9">Nucleus</location>
    </subcellularLocation>
</comment>
<feature type="binding site" evidence="9">
    <location>
        <begin position="57"/>
        <end position="62"/>
    </location>
    <ligand>
        <name>ATP</name>
        <dbReference type="ChEBI" id="CHEBI:30616"/>
    </ligand>
</feature>
<dbReference type="AlphaFoldDB" id="A0AAD3H6G6"/>
<keyword evidence="11" id="KW-1185">Reference proteome</keyword>
<feature type="binding site" evidence="9">
    <location>
        <position position="176"/>
    </location>
    <ligand>
        <name>ATP</name>
        <dbReference type="ChEBI" id="CHEBI:30616"/>
    </ligand>
</feature>
<feature type="binding site" evidence="9">
    <location>
        <position position="142"/>
    </location>
    <ligand>
        <name>CMP</name>
        <dbReference type="ChEBI" id="CHEBI:60377"/>
    </ligand>
</feature>
<gene>
    <name evidence="10" type="ORF">CTEN210_08497</name>
</gene>
<comment type="catalytic activity">
    <reaction evidence="9">
        <text>CMP + ATP = CDP + ADP</text>
        <dbReference type="Rhea" id="RHEA:11600"/>
        <dbReference type="ChEBI" id="CHEBI:30616"/>
        <dbReference type="ChEBI" id="CHEBI:58069"/>
        <dbReference type="ChEBI" id="CHEBI:60377"/>
        <dbReference type="ChEBI" id="CHEBI:456216"/>
        <dbReference type="EC" id="2.7.4.14"/>
    </reaction>
</comment>
<feature type="binding site" evidence="9">
    <location>
        <position position="182"/>
    </location>
    <ligand>
        <name>a ribonucleoside 5'-phosphate</name>
        <dbReference type="ChEBI" id="CHEBI:58043"/>
    </ligand>
</feature>
<comment type="function">
    <text evidence="9">Catalyzes the phosphorylation of pyrimidine nucleoside monophosphates at the expense of ATP. Plays an important role in de novo pyrimidine nucleotide biosynthesis. Has preference for UMP and CMP as phosphate acceptors.</text>
</comment>
<evidence type="ECO:0000256" key="3">
    <source>
        <dbReference type="ARBA" id="ARBA00022741"/>
    </source>
</evidence>
<dbReference type="GO" id="GO:0016776">
    <property type="term" value="F:phosphotransferase activity, phosphate group as acceptor"/>
    <property type="evidence" value="ECO:0007669"/>
    <property type="project" value="InterPro"/>
</dbReference>
<comment type="caution">
    <text evidence="9">Lacks conserved residue(s) required for the propagation of feature annotation.</text>
</comment>
<name>A0AAD3H6G6_9STRA</name>
<evidence type="ECO:0000313" key="10">
    <source>
        <dbReference type="EMBL" id="GFH52021.1"/>
    </source>
</evidence>
<dbReference type="PROSITE" id="PS00113">
    <property type="entry name" value="ADENYLATE_KINASE"/>
    <property type="match status" value="1"/>
</dbReference>